<dbReference type="InterPro" id="IPR006242">
    <property type="entry name" value="ModD"/>
</dbReference>
<dbReference type="EMBL" id="MLJW01000035">
    <property type="protein sequence ID" value="OIR07749.1"/>
    <property type="molecule type" value="Genomic_DNA"/>
</dbReference>
<dbReference type="InterPro" id="IPR002638">
    <property type="entry name" value="Quinolinate_PRibosylTrfase_C"/>
</dbReference>
<sequence>MNYLALTDEELAYLLYDDVPCGDLTTETLGIAQQTARLEFRARQEMVVCAIEEAARLFTLSGAKADAHVHSGQHAGKDELLLEAQGNAQILHRVWKTAQVLVEWASGISTASAAIVDAASTVAVACTRKNVPGTKALSVKAVRAGGATMHRLGLSESMLLFPEHRMYLDEMPAATVARIRRAEPERKLVVEVVTVEEAIVWAGAGAEVLQLEKFSPESVAECRGALDRLGLKLVLAVAGGIRADNAAAYVRAGADLLVTSAPYTAPPRDVQVRFFKVAP</sequence>
<evidence type="ECO:0000259" key="5">
    <source>
        <dbReference type="Pfam" id="PF01729"/>
    </source>
</evidence>
<dbReference type="GO" id="GO:0009435">
    <property type="term" value="P:NAD+ biosynthetic process"/>
    <property type="evidence" value="ECO:0007669"/>
    <property type="project" value="InterPro"/>
</dbReference>
<evidence type="ECO:0000256" key="3">
    <source>
        <dbReference type="ARBA" id="ARBA00022676"/>
    </source>
</evidence>
<dbReference type="Pfam" id="PF01729">
    <property type="entry name" value="QRPTase_C"/>
    <property type="match status" value="1"/>
</dbReference>
<protein>
    <recommendedName>
        <fullName evidence="2">Putative pyrophosphorylase ModD</fullName>
    </recommendedName>
</protein>
<dbReference type="SUPFAM" id="SSF51690">
    <property type="entry name" value="Nicotinate/Quinolinate PRTase C-terminal domain-like"/>
    <property type="match status" value="1"/>
</dbReference>
<evidence type="ECO:0000256" key="1">
    <source>
        <dbReference type="ARBA" id="ARBA00009400"/>
    </source>
</evidence>
<dbReference type="SUPFAM" id="SSF54675">
    <property type="entry name" value="Nicotinate/Quinolinate PRTase N-terminal domain-like"/>
    <property type="match status" value="1"/>
</dbReference>
<dbReference type="FunFam" id="3.20.20.70:FF:000030">
    <property type="entry name" value="Nicotinate-nucleotide pyrophosphorylase, carboxylating"/>
    <property type="match status" value="1"/>
</dbReference>
<comment type="caution">
    <text evidence="7">The sequence shown here is derived from an EMBL/GenBank/DDBJ whole genome shotgun (WGS) entry which is preliminary data.</text>
</comment>
<gene>
    <name evidence="7" type="primary">nadC_4</name>
    <name evidence="7" type="ORF">GALL_100310</name>
</gene>
<dbReference type="GO" id="GO:0004514">
    <property type="term" value="F:nicotinate-nucleotide diphosphorylase (carboxylating) activity"/>
    <property type="evidence" value="ECO:0007669"/>
    <property type="project" value="InterPro"/>
</dbReference>
<dbReference type="GO" id="GO:0034213">
    <property type="term" value="P:quinolinate catabolic process"/>
    <property type="evidence" value="ECO:0007669"/>
    <property type="project" value="TreeGrafter"/>
</dbReference>
<evidence type="ECO:0000313" key="7">
    <source>
        <dbReference type="EMBL" id="OIR07749.1"/>
    </source>
</evidence>
<name>A0A1J5SUQ7_9ZZZZ</name>
<reference evidence="7" key="1">
    <citation type="submission" date="2016-10" db="EMBL/GenBank/DDBJ databases">
        <title>Sequence of Gallionella enrichment culture.</title>
        <authorList>
            <person name="Poehlein A."/>
            <person name="Muehling M."/>
            <person name="Daniel R."/>
        </authorList>
    </citation>
    <scope>NUCLEOTIDE SEQUENCE</scope>
</reference>
<dbReference type="InterPro" id="IPR036068">
    <property type="entry name" value="Nicotinate_pribotase-like_C"/>
</dbReference>
<feature type="domain" description="Quinolinate phosphoribosyl transferase C-terminal" evidence="5">
    <location>
        <begin position="108"/>
        <end position="272"/>
    </location>
</feature>
<proteinExistence type="inferred from homology"/>
<dbReference type="AlphaFoldDB" id="A0A1J5SUQ7"/>
<dbReference type="InterPro" id="IPR022412">
    <property type="entry name" value="Quinolinate_PRibosylTrfase_N"/>
</dbReference>
<dbReference type="Gene3D" id="3.20.20.70">
    <property type="entry name" value="Aldolase class I"/>
    <property type="match status" value="1"/>
</dbReference>
<dbReference type="PANTHER" id="PTHR32179">
    <property type="entry name" value="NICOTINATE-NUCLEOTIDE PYROPHOSPHORYLASE [CARBOXYLATING]"/>
    <property type="match status" value="1"/>
</dbReference>
<comment type="similarity">
    <text evidence="1">Belongs to the NadC/ModD family.</text>
</comment>
<dbReference type="NCBIfam" id="TIGR01334">
    <property type="entry name" value="modD"/>
    <property type="match status" value="1"/>
</dbReference>
<dbReference type="InterPro" id="IPR027277">
    <property type="entry name" value="NadC/ModD"/>
</dbReference>
<dbReference type="PIRSF" id="PIRSF006250">
    <property type="entry name" value="NadC_ModD"/>
    <property type="match status" value="1"/>
</dbReference>
<accession>A0A1J5SUQ7</accession>
<dbReference type="PANTHER" id="PTHR32179:SF4">
    <property type="entry name" value="PYROPHOSPHORYLASE MODD-RELATED"/>
    <property type="match status" value="1"/>
</dbReference>
<organism evidence="7">
    <name type="scientific">mine drainage metagenome</name>
    <dbReference type="NCBI Taxonomy" id="410659"/>
    <lineage>
        <taxon>unclassified sequences</taxon>
        <taxon>metagenomes</taxon>
        <taxon>ecological metagenomes</taxon>
    </lineage>
</organism>
<dbReference type="InterPro" id="IPR037128">
    <property type="entry name" value="Quinolinate_PRibosylTase_N_sf"/>
</dbReference>
<keyword evidence="4 7" id="KW-0808">Transferase</keyword>
<evidence type="ECO:0000256" key="2">
    <source>
        <dbReference type="ARBA" id="ARBA00019205"/>
    </source>
</evidence>
<dbReference type="Gene3D" id="3.90.1170.20">
    <property type="entry name" value="Quinolinate phosphoribosyl transferase, N-terminal domain"/>
    <property type="match status" value="1"/>
</dbReference>
<feature type="domain" description="Quinolinate phosphoribosyl transferase N-terminal" evidence="6">
    <location>
        <begin position="23"/>
        <end position="106"/>
    </location>
</feature>
<evidence type="ECO:0000259" key="6">
    <source>
        <dbReference type="Pfam" id="PF02749"/>
    </source>
</evidence>
<dbReference type="GO" id="GO:0005737">
    <property type="term" value="C:cytoplasm"/>
    <property type="evidence" value="ECO:0007669"/>
    <property type="project" value="TreeGrafter"/>
</dbReference>
<keyword evidence="3 7" id="KW-0328">Glycosyltransferase</keyword>
<evidence type="ECO:0000256" key="4">
    <source>
        <dbReference type="ARBA" id="ARBA00022679"/>
    </source>
</evidence>
<dbReference type="Pfam" id="PF02749">
    <property type="entry name" value="QRPTase_N"/>
    <property type="match status" value="1"/>
</dbReference>
<dbReference type="InterPro" id="IPR013785">
    <property type="entry name" value="Aldolase_TIM"/>
</dbReference>